<dbReference type="Ensembl" id="ENSGMOT00000000659.2">
    <property type="protein sequence ID" value="ENSGMOP00000000630.2"/>
    <property type="gene ID" value="ENSGMOG00000000648.2"/>
</dbReference>
<proteinExistence type="predicted"/>
<dbReference type="InterPro" id="IPR053837">
    <property type="entry name" value="AIMP3/p18_C"/>
</dbReference>
<evidence type="ECO:0000313" key="3">
    <source>
        <dbReference type="Proteomes" id="UP000694546"/>
    </source>
</evidence>
<dbReference type="Proteomes" id="UP000694546">
    <property type="component" value="Chromosome 23"/>
</dbReference>
<dbReference type="GO" id="GO:0005737">
    <property type="term" value="C:cytoplasm"/>
    <property type="evidence" value="ECO:0007669"/>
    <property type="project" value="TreeGrafter"/>
</dbReference>
<feature type="domain" description="GST C-terminal" evidence="1">
    <location>
        <begin position="48"/>
        <end position="168"/>
    </location>
</feature>
<dbReference type="CDD" id="cd10305">
    <property type="entry name" value="GST_C_AIMP3"/>
    <property type="match status" value="1"/>
</dbReference>
<dbReference type="PROSITE" id="PS50405">
    <property type="entry name" value="GST_CTER"/>
    <property type="match status" value="1"/>
</dbReference>
<dbReference type="GO" id="GO:0043517">
    <property type="term" value="P:positive regulation of DNA damage response, signal transduction by p53 class mediator"/>
    <property type="evidence" value="ECO:0007669"/>
    <property type="project" value="InterPro"/>
</dbReference>
<reference evidence="2" key="2">
    <citation type="submission" date="2025-09" db="UniProtKB">
        <authorList>
            <consortium name="Ensembl"/>
        </authorList>
    </citation>
    <scope>IDENTIFICATION</scope>
</reference>
<dbReference type="InterPro" id="IPR010987">
    <property type="entry name" value="Glutathione-S-Trfase_C-like"/>
</dbReference>
<dbReference type="SUPFAM" id="SSF47616">
    <property type="entry name" value="GST C-terminal domain-like"/>
    <property type="match status" value="1"/>
</dbReference>
<accession>A0A8C4YUY5</accession>
<dbReference type="GO" id="GO:0005634">
    <property type="term" value="C:nucleus"/>
    <property type="evidence" value="ECO:0007669"/>
    <property type="project" value="TreeGrafter"/>
</dbReference>
<dbReference type="OMA" id="NWATGTH"/>
<dbReference type="GeneID" id="115537513"/>
<dbReference type="InterPro" id="IPR042450">
    <property type="entry name" value="EEF1E1"/>
</dbReference>
<dbReference type="AlphaFoldDB" id="A0A8C4YUY5"/>
<dbReference type="GO" id="GO:0017101">
    <property type="term" value="C:aminoacyl-tRNA synthetase multienzyme complex"/>
    <property type="evidence" value="ECO:0007669"/>
    <property type="project" value="InterPro"/>
</dbReference>
<dbReference type="OrthoDB" id="19141at2759"/>
<dbReference type="InterPro" id="IPR053836">
    <property type="entry name" value="Arc1-like_N"/>
</dbReference>
<dbReference type="Gene3D" id="3.40.30.90">
    <property type="match status" value="1"/>
</dbReference>
<evidence type="ECO:0000313" key="2">
    <source>
        <dbReference type="Ensembl" id="ENSGMOP00000000630.2"/>
    </source>
</evidence>
<keyword evidence="3" id="KW-1185">Reference proteome</keyword>
<evidence type="ECO:0000259" key="1">
    <source>
        <dbReference type="PROSITE" id="PS50405"/>
    </source>
</evidence>
<sequence>MALKELSSLEKFLGLKKHNKYSTQGDNKVPVLQSNNGPMVGLLTVCSHLVNEAKRPELLGTSTEHRAMVHQWLEYRVTKVDGCTREEAKTVLKDLNLYLQDKVYLAGNCFTLADALMYYGLHPLVVDLAVHEKEHYVNVTRWFDHLQHYPRLRHHLCPVVVLRNRVYISGHH</sequence>
<organism evidence="2 3">
    <name type="scientific">Gadus morhua</name>
    <name type="common">Atlantic cod</name>
    <dbReference type="NCBI Taxonomy" id="8049"/>
    <lineage>
        <taxon>Eukaryota</taxon>
        <taxon>Metazoa</taxon>
        <taxon>Chordata</taxon>
        <taxon>Craniata</taxon>
        <taxon>Vertebrata</taxon>
        <taxon>Euteleostomi</taxon>
        <taxon>Actinopterygii</taxon>
        <taxon>Neopterygii</taxon>
        <taxon>Teleostei</taxon>
        <taxon>Neoteleostei</taxon>
        <taxon>Acanthomorphata</taxon>
        <taxon>Zeiogadaria</taxon>
        <taxon>Gadariae</taxon>
        <taxon>Gadiformes</taxon>
        <taxon>Gadoidei</taxon>
        <taxon>Gadidae</taxon>
        <taxon>Gadus</taxon>
    </lineage>
</organism>
<dbReference type="RefSeq" id="XP_030205351.1">
    <property type="nucleotide sequence ID" value="XM_030349491.1"/>
</dbReference>
<dbReference type="InterPro" id="IPR036282">
    <property type="entry name" value="Glutathione-S-Trfase_C_sf"/>
</dbReference>
<dbReference type="Pfam" id="PF21972">
    <property type="entry name" value="Arc1p_N_like"/>
    <property type="match status" value="1"/>
</dbReference>
<protein>
    <submittedName>
        <fullName evidence="2">Eukaryotic translation elongation factor 1 epsilon 1</fullName>
    </submittedName>
</protein>
<dbReference type="GeneTree" id="ENSGT00390000003564"/>
<dbReference type="PANTHER" id="PTHR44490:SF1">
    <property type="entry name" value="EUKARYOTIC TRANSLATION ELONGATION FACTOR 1 EPSILON-1"/>
    <property type="match status" value="1"/>
</dbReference>
<dbReference type="PANTHER" id="PTHR44490">
    <property type="entry name" value="EUKARYOTIC TRANSLATION ELONGATION FACTOR 1 EPSILON-1"/>
    <property type="match status" value="1"/>
</dbReference>
<reference evidence="2" key="1">
    <citation type="submission" date="2025-08" db="UniProtKB">
        <authorList>
            <consortium name="Ensembl"/>
        </authorList>
    </citation>
    <scope>IDENTIFICATION</scope>
</reference>
<name>A0A8C4YUY5_GADMO</name>
<dbReference type="Gene3D" id="1.20.1050.10">
    <property type="match status" value="1"/>
</dbReference>
<gene>
    <name evidence="2" type="primary">EEF1E1</name>
    <name evidence="2" type="synonym">eef1e1</name>
</gene>